<organism evidence="1 2">
    <name type="scientific">Elysia marginata</name>
    <dbReference type="NCBI Taxonomy" id="1093978"/>
    <lineage>
        <taxon>Eukaryota</taxon>
        <taxon>Metazoa</taxon>
        <taxon>Spiralia</taxon>
        <taxon>Lophotrochozoa</taxon>
        <taxon>Mollusca</taxon>
        <taxon>Gastropoda</taxon>
        <taxon>Heterobranchia</taxon>
        <taxon>Euthyneura</taxon>
        <taxon>Panpulmonata</taxon>
        <taxon>Sacoglossa</taxon>
        <taxon>Placobranchoidea</taxon>
        <taxon>Plakobranchidae</taxon>
        <taxon>Elysia</taxon>
    </lineage>
</organism>
<accession>A0AAV4H8T2</accession>
<gene>
    <name evidence="1" type="ORF">ElyMa_000894000</name>
</gene>
<name>A0AAV4H8T2_9GAST</name>
<dbReference type="AlphaFoldDB" id="A0AAV4H8T2"/>
<sequence>MYISKMLRGNHKLQRVGNLLQRCQQGNGDENETHIGVRRGGDFLSNNNLFHNVVTGGKTWVHLNNSETKCGSMTWKHPSFAVAKNFKAQRSVAEVTATVFLDAKCHQCCPLLQHF</sequence>
<reference evidence="1 2" key="1">
    <citation type="journal article" date="2021" name="Elife">
        <title>Chloroplast acquisition without the gene transfer in kleptoplastic sea slugs, Plakobranchus ocellatus.</title>
        <authorList>
            <person name="Maeda T."/>
            <person name="Takahashi S."/>
            <person name="Yoshida T."/>
            <person name="Shimamura S."/>
            <person name="Takaki Y."/>
            <person name="Nagai Y."/>
            <person name="Toyoda A."/>
            <person name="Suzuki Y."/>
            <person name="Arimoto A."/>
            <person name="Ishii H."/>
            <person name="Satoh N."/>
            <person name="Nishiyama T."/>
            <person name="Hasebe M."/>
            <person name="Maruyama T."/>
            <person name="Minagawa J."/>
            <person name="Obokata J."/>
            <person name="Shigenobu S."/>
        </authorList>
    </citation>
    <scope>NUCLEOTIDE SEQUENCE [LARGE SCALE GENOMIC DNA]</scope>
</reference>
<proteinExistence type="predicted"/>
<dbReference type="Proteomes" id="UP000762676">
    <property type="component" value="Unassembled WGS sequence"/>
</dbReference>
<keyword evidence="2" id="KW-1185">Reference proteome</keyword>
<comment type="caution">
    <text evidence="1">The sequence shown here is derived from an EMBL/GenBank/DDBJ whole genome shotgun (WGS) entry which is preliminary data.</text>
</comment>
<dbReference type="EMBL" id="BMAT01001843">
    <property type="protein sequence ID" value="GFR93498.1"/>
    <property type="molecule type" value="Genomic_DNA"/>
</dbReference>
<evidence type="ECO:0000313" key="1">
    <source>
        <dbReference type="EMBL" id="GFR93498.1"/>
    </source>
</evidence>
<protein>
    <submittedName>
        <fullName evidence="1">Histone-lysine N-methyltransferase SETMAR</fullName>
    </submittedName>
</protein>
<evidence type="ECO:0000313" key="2">
    <source>
        <dbReference type="Proteomes" id="UP000762676"/>
    </source>
</evidence>